<reference evidence="1" key="1">
    <citation type="submission" date="2019-12" db="EMBL/GenBank/DDBJ databases">
        <title>Genome sequencing and annotation of Brassica cretica.</title>
        <authorList>
            <person name="Studholme D.J."/>
            <person name="Sarris P.F."/>
        </authorList>
    </citation>
    <scope>NUCLEOTIDE SEQUENCE</scope>
    <source>
        <strain evidence="1">PFS-102/07</strain>
        <tissue evidence="1">Leaf</tissue>
    </source>
</reference>
<proteinExistence type="predicted"/>
<comment type="caution">
    <text evidence="1">The sequence shown here is derived from an EMBL/GenBank/DDBJ whole genome shotgun (WGS) entry which is preliminary data.</text>
</comment>
<dbReference type="EMBL" id="QGKY02000190">
    <property type="protein sequence ID" value="KAF2589496.1"/>
    <property type="molecule type" value="Genomic_DNA"/>
</dbReference>
<accession>A0A8S9K806</accession>
<sequence length="63" mass="7361">MSLLFLRRAKPLFLSRYLSTFSSLSPTNLLRRSFHGSATMSEAEKKILTEEELERKKKKDDKV</sequence>
<name>A0A8S9K806_BRACR</name>
<protein>
    <submittedName>
        <fullName evidence="1">Uncharacterized protein</fullName>
    </submittedName>
</protein>
<gene>
    <name evidence="1" type="ORF">F2Q70_00041690</name>
</gene>
<evidence type="ECO:0000313" key="1">
    <source>
        <dbReference type="EMBL" id="KAF2589496.1"/>
    </source>
</evidence>
<dbReference type="AlphaFoldDB" id="A0A8S9K806"/>
<organism evidence="1">
    <name type="scientific">Brassica cretica</name>
    <name type="common">Mustard</name>
    <dbReference type="NCBI Taxonomy" id="69181"/>
    <lineage>
        <taxon>Eukaryota</taxon>
        <taxon>Viridiplantae</taxon>
        <taxon>Streptophyta</taxon>
        <taxon>Embryophyta</taxon>
        <taxon>Tracheophyta</taxon>
        <taxon>Spermatophyta</taxon>
        <taxon>Magnoliopsida</taxon>
        <taxon>eudicotyledons</taxon>
        <taxon>Gunneridae</taxon>
        <taxon>Pentapetalae</taxon>
        <taxon>rosids</taxon>
        <taxon>malvids</taxon>
        <taxon>Brassicales</taxon>
        <taxon>Brassicaceae</taxon>
        <taxon>Brassiceae</taxon>
        <taxon>Brassica</taxon>
    </lineage>
</organism>